<evidence type="ECO:0000313" key="9">
    <source>
        <dbReference type="EMBL" id="OGY30240.1"/>
    </source>
</evidence>
<keyword evidence="4 7" id="KW-0812">Transmembrane</keyword>
<reference evidence="9 10" key="1">
    <citation type="journal article" date="2016" name="Nat. Commun.">
        <title>Thousands of microbial genomes shed light on interconnected biogeochemical processes in an aquifer system.</title>
        <authorList>
            <person name="Anantharaman K."/>
            <person name="Brown C.T."/>
            <person name="Hug L.A."/>
            <person name="Sharon I."/>
            <person name="Castelle C.J."/>
            <person name="Probst A.J."/>
            <person name="Thomas B.C."/>
            <person name="Singh A."/>
            <person name="Wilkins M.J."/>
            <person name="Karaoz U."/>
            <person name="Brodie E.L."/>
            <person name="Williams K.H."/>
            <person name="Hubbard S.S."/>
            <person name="Banfield J.F."/>
        </authorList>
    </citation>
    <scope>NUCLEOTIDE SEQUENCE [LARGE SCALE GENOMIC DNA]</scope>
</reference>
<evidence type="ECO:0000256" key="4">
    <source>
        <dbReference type="ARBA" id="ARBA00022692"/>
    </source>
</evidence>
<evidence type="ECO:0000313" key="10">
    <source>
        <dbReference type="Proteomes" id="UP000177821"/>
    </source>
</evidence>
<evidence type="ECO:0000256" key="2">
    <source>
        <dbReference type="ARBA" id="ARBA00022448"/>
    </source>
</evidence>
<feature type="transmembrane region" description="Helical" evidence="7">
    <location>
        <begin position="75"/>
        <end position="93"/>
    </location>
</feature>
<keyword evidence="2" id="KW-0813">Transport</keyword>
<feature type="transmembrane region" description="Helical" evidence="7">
    <location>
        <begin position="322"/>
        <end position="343"/>
    </location>
</feature>
<evidence type="ECO:0000256" key="6">
    <source>
        <dbReference type="ARBA" id="ARBA00023136"/>
    </source>
</evidence>
<feature type="transmembrane region" description="Helical" evidence="7">
    <location>
        <begin position="423"/>
        <end position="446"/>
    </location>
</feature>
<comment type="caution">
    <text evidence="9">The sequence shown here is derived from an EMBL/GenBank/DDBJ whole genome shotgun (WGS) entry which is preliminary data.</text>
</comment>
<dbReference type="InterPro" id="IPR020846">
    <property type="entry name" value="MFS_dom"/>
</dbReference>
<comment type="subcellular location">
    <subcellularLocation>
        <location evidence="1">Cell membrane</location>
        <topology evidence="1">Multi-pass membrane protein</topology>
    </subcellularLocation>
</comment>
<name>A0A1G1WSD6_9BACT</name>
<dbReference type="CDD" id="cd17321">
    <property type="entry name" value="MFS_MMR_MDR_like"/>
    <property type="match status" value="1"/>
</dbReference>
<feature type="transmembrane region" description="Helical" evidence="7">
    <location>
        <begin position="45"/>
        <end position="63"/>
    </location>
</feature>
<feature type="transmembrane region" description="Helical" evidence="7">
    <location>
        <begin position="162"/>
        <end position="183"/>
    </location>
</feature>
<keyword evidence="6 7" id="KW-0472">Membrane</keyword>
<keyword evidence="5 7" id="KW-1133">Transmembrane helix</keyword>
<protein>
    <recommendedName>
        <fullName evidence="8">Major facilitator superfamily (MFS) profile domain-containing protein</fullName>
    </recommendedName>
</protein>
<dbReference type="SUPFAM" id="SSF103473">
    <property type="entry name" value="MFS general substrate transporter"/>
    <property type="match status" value="1"/>
</dbReference>
<evidence type="ECO:0000256" key="3">
    <source>
        <dbReference type="ARBA" id="ARBA00022475"/>
    </source>
</evidence>
<dbReference type="PANTHER" id="PTHR42718">
    <property type="entry name" value="MAJOR FACILITATOR SUPERFAMILY MULTIDRUG TRANSPORTER MFSC"/>
    <property type="match status" value="1"/>
</dbReference>
<feature type="transmembrane region" description="Helical" evidence="7">
    <location>
        <begin position="379"/>
        <end position="402"/>
    </location>
</feature>
<evidence type="ECO:0000256" key="5">
    <source>
        <dbReference type="ARBA" id="ARBA00022989"/>
    </source>
</evidence>
<gene>
    <name evidence="9" type="ORF">A3J50_02205</name>
</gene>
<feature type="transmembrane region" description="Helical" evidence="7">
    <location>
        <begin position="508"/>
        <end position="526"/>
    </location>
</feature>
<dbReference type="GO" id="GO:0005886">
    <property type="term" value="C:plasma membrane"/>
    <property type="evidence" value="ECO:0007669"/>
    <property type="project" value="UniProtKB-SubCell"/>
</dbReference>
<organism evidence="9 10">
    <name type="scientific">Candidatus Woykebacteria bacterium RIFCSPHIGHO2_02_FULL_43_16b</name>
    <dbReference type="NCBI Taxonomy" id="1802601"/>
    <lineage>
        <taxon>Bacteria</taxon>
        <taxon>Candidatus Woykeibacteriota</taxon>
    </lineage>
</organism>
<feature type="transmembrane region" description="Helical" evidence="7">
    <location>
        <begin position="195"/>
        <end position="215"/>
    </location>
</feature>
<evidence type="ECO:0000256" key="1">
    <source>
        <dbReference type="ARBA" id="ARBA00004651"/>
    </source>
</evidence>
<dbReference type="Pfam" id="PF07690">
    <property type="entry name" value="MFS_1"/>
    <property type="match status" value="1"/>
</dbReference>
<dbReference type="AlphaFoldDB" id="A0A1G1WSD6"/>
<feature type="domain" description="Major facilitator superfamily (MFS) profile" evidence="8">
    <location>
        <begin position="9"/>
        <end position="531"/>
    </location>
</feature>
<sequence>MNRSRKIVTVLVLSLALAIIIIDTTLLNVSLGYIIRDLNTDIQSIQWVITAYSLTLAALTITGGRLGDLFGRKKMFVTGAAIFALGSFIASVSQNVATMIVGESIIEGVGAALMMPATASILVANFQGRSRAIAFGIWGGVAGASAAVGPILGGYLTTNYTWRWGFLINVFVAAVLIVGSLIIRETKDTEEKPSLDWGGVFLSATGLLTAVFGIIESSRYGWWKAKEDFNLAGNTFSFPFDLSVVPFAIVIGLGLLSAFLVWEKHIETKGETPLVSLKLFTNRQYSSGVLTTMVLSLGQTGIIFAIPVFLQAVRGLDAFETGVVLLPLSLSLLVVAPLGAFLSGKISPKLMIQAGLFFNIIAMWVLRQSISVDATDYSLVPGLILFGGGMGLVMSQINNFTISAVSVQEAGEASGVNNTLRQVGASLGSAIIGAVLIGALGTNLVAGVKASSVIPFSLKDSIAGQIASQTSNVEFGGGAKFETKLPENINSEIVKISHQATVDASKDALLVGGLFALLGFLVSFILPNIKNVESGKSAAAGH</sequence>
<dbReference type="Gene3D" id="1.20.1720.10">
    <property type="entry name" value="Multidrug resistance protein D"/>
    <property type="match status" value="1"/>
</dbReference>
<feature type="transmembrane region" description="Helical" evidence="7">
    <location>
        <begin position="350"/>
        <end position="367"/>
    </location>
</feature>
<feature type="transmembrane region" description="Helical" evidence="7">
    <location>
        <begin position="7"/>
        <end position="33"/>
    </location>
</feature>
<feature type="transmembrane region" description="Helical" evidence="7">
    <location>
        <begin position="288"/>
        <end position="310"/>
    </location>
</feature>
<feature type="transmembrane region" description="Helical" evidence="7">
    <location>
        <begin position="105"/>
        <end position="126"/>
    </location>
</feature>
<dbReference type="InterPro" id="IPR011701">
    <property type="entry name" value="MFS"/>
</dbReference>
<dbReference type="PRINTS" id="PR01036">
    <property type="entry name" value="TCRTETB"/>
</dbReference>
<dbReference type="Proteomes" id="UP000177821">
    <property type="component" value="Unassembled WGS sequence"/>
</dbReference>
<feature type="transmembrane region" description="Helical" evidence="7">
    <location>
        <begin position="244"/>
        <end position="262"/>
    </location>
</feature>
<accession>A0A1G1WSD6</accession>
<dbReference type="Gene3D" id="1.20.1250.20">
    <property type="entry name" value="MFS general substrate transporter like domains"/>
    <property type="match status" value="1"/>
</dbReference>
<dbReference type="PANTHER" id="PTHR42718:SF46">
    <property type="entry name" value="BLR6921 PROTEIN"/>
    <property type="match status" value="1"/>
</dbReference>
<feature type="transmembrane region" description="Helical" evidence="7">
    <location>
        <begin position="133"/>
        <end position="156"/>
    </location>
</feature>
<evidence type="ECO:0000259" key="8">
    <source>
        <dbReference type="PROSITE" id="PS50850"/>
    </source>
</evidence>
<dbReference type="PROSITE" id="PS50850">
    <property type="entry name" value="MFS"/>
    <property type="match status" value="1"/>
</dbReference>
<evidence type="ECO:0000256" key="7">
    <source>
        <dbReference type="SAM" id="Phobius"/>
    </source>
</evidence>
<keyword evidence="3" id="KW-1003">Cell membrane</keyword>
<proteinExistence type="predicted"/>
<dbReference type="GO" id="GO:0022857">
    <property type="term" value="F:transmembrane transporter activity"/>
    <property type="evidence" value="ECO:0007669"/>
    <property type="project" value="InterPro"/>
</dbReference>
<dbReference type="InterPro" id="IPR036259">
    <property type="entry name" value="MFS_trans_sf"/>
</dbReference>
<dbReference type="EMBL" id="MHCX01000004">
    <property type="protein sequence ID" value="OGY30240.1"/>
    <property type="molecule type" value="Genomic_DNA"/>
</dbReference>